<organism evidence="1 2">
    <name type="scientific">Lederbergia citrisecunda</name>
    <dbReference type="NCBI Taxonomy" id="2833583"/>
    <lineage>
        <taxon>Bacteria</taxon>
        <taxon>Bacillati</taxon>
        <taxon>Bacillota</taxon>
        <taxon>Bacilli</taxon>
        <taxon>Bacillales</taxon>
        <taxon>Bacillaceae</taxon>
        <taxon>Lederbergia</taxon>
    </lineage>
</organism>
<keyword evidence="1" id="KW-0418">Kinase</keyword>
<keyword evidence="1" id="KW-0808">Transferase</keyword>
<dbReference type="EMBL" id="JAGYPJ010000001">
    <property type="protein sequence ID" value="MBS4200147.1"/>
    <property type="molecule type" value="Genomic_DNA"/>
</dbReference>
<keyword evidence="1" id="KW-0449">Lipoprotein</keyword>
<comment type="caution">
    <text evidence="1">The sequence shown here is derived from an EMBL/GenBank/DDBJ whole genome shotgun (WGS) entry which is preliminary data.</text>
</comment>
<name>A0A942YL08_9BACI</name>
<protein>
    <submittedName>
        <fullName evidence="1">Kinase-associated lipoprotein B</fullName>
    </submittedName>
</protein>
<dbReference type="Proteomes" id="UP000682713">
    <property type="component" value="Unassembled WGS sequence"/>
</dbReference>
<dbReference type="InterPro" id="IPR014916">
    <property type="entry name" value="KapB"/>
</dbReference>
<dbReference type="InterPro" id="IPR038080">
    <property type="entry name" value="KapB_sf"/>
</dbReference>
<dbReference type="GO" id="GO:0016301">
    <property type="term" value="F:kinase activity"/>
    <property type="evidence" value="ECO:0007669"/>
    <property type="project" value="UniProtKB-KW"/>
</dbReference>
<accession>A0A942YL08</accession>
<reference evidence="1 2" key="1">
    <citation type="submission" date="2021-05" db="EMBL/GenBank/DDBJ databases">
        <title>Novel Bacillus species.</title>
        <authorList>
            <person name="Liu G."/>
        </authorList>
    </citation>
    <scope>NUCLEOTIDE SEQUENCE [LARGE SCALE GENOMIC DNA]</scope>
    <source>
        <strain evidence="1 2">FJAT-49732</strain>
    </source>
</reference>
<keyword evidence="2" id="KW-1185">Reference proteome</keyword>
<sequence>MRFMQIGQIVTAFNKTGKYIGEITAVKEDTYTVRCLAVLIHPRQGDLHHPNEVDVPLFHERKALAYREQANIPLKMVKPYEGELIDYKESLIASVQKLRDQLEAKPDDAYSVKSLQALDGVIKEYELMYSIHF</sequence>
<dbReference type="SMART" id="SM01298">
    <property type="entry name" value="KapB"/>
    <property type="match status" value="1"/>
</dbReference>
<proteinExistence type="predicted"/>
<evidence type="ECO:0000313" key="1">
    <source>
        <dbReference type="EMBL" id="MBS4200147.1"/>
    </source>
</evidence>
<gene>
    <name evidence="1" type="ORF">KHA93_10950</name>
</gene>
<dbReference type="Gene3D" id="2.30.30.430">
    <property type="entry name" value="Kinase associated protein B domain"/>
    <property type="match status" value="1"/>
</dbReference>
<dbReference type="Pfam" id="PF08810">
    <property type="entry name" value="KapB"/>
    <property type="match status" value="1"/>
</dbReference>
<dbReference type="AlphaFoldDB" id="A0A942YL08"/>
<evidence type="ECO:0000313" key="2">
    <source>
        <dbReference type="Proteomes" id="UP000682713"/>
    </source>
</evidence>
<dbReference type="SUPFAM" id="SSF141251">
    <property type="entry name" value="Kinase-associated protein B-like"/>
    <property type="match status" value="1"/>
</dbReference>